<feature type="coiled-coil region" evidence="6">
    <location>
        <begin position="480"/>
        <end position="507"/>
    </location>
</feature>
<evidence type="ECO:0000313" key="11">
    <source>
        <dbReference type="EMBL" id="GGC85793.1"/>
    </source>
</evidence>
<keyword evidence="6" id="KW-0175">Coiled coil</keyword>
<feature type="domain" description="Histidine kinase" evidence="8">
    <location>
        <begin position="939"/>
        <end position="1171"/>
    </location>
</feature>
<reference evidence="11" key="2">
    <citation type="submission" date="2020-09" db="EMBL/GenBank/DDBJ databases">
        <authorList>
            <person name="Sun Q."/>
            <person name="Zhou Y."/>
        </authorList>
    </citation>
    <scope>NUCLEOTIDE SEQUENCE</scope>
    <source>
        <strain evidence="11">CGMCC 1.10998</strain>
    </source>
</reference>
<dbReference type="InterPro" id="IPR000700">
    <property type="entry name" value="PAS-assoc_C"/>
</dbReference>
<dbReference type="SUPFAM" id="SSF47384">
    <property type="entry name" value="Homodimeric domain of signal transducing histidine kinase"/>
    <property type="match status" value="1"/>
</dbReference>
<dbReference type="RefSeq" id="WP_188567485.1">
    <property type="nucleotide sequence ID" value="NZ_BMED01000003.1"/>
</dbReference>
<dbReference type="SMART" id="SM00091">
    <property type="entry name" value="PAS"/>
    <property type="match status" value="5"/>
</dbReference>
<dbReference type="Pfam" id="PF02518">
    <property type="entry name" value="HATPase_c"/>
    <property type="match status" value="1"/>
</dbReference>
<dbReference type="Gene3D" id="3.30.565.10">
    <property type="entry name" value="Histidine kinase-like ATPase, C-terminal domain"/>
    <property type="match status" value="1"/>
</dbReference>
<dbReference type="Gene3D" id="3.30.450.20">
    <property type="entry name" value="PAS domain"/>
    <property type="match status" value="5"/>
</dbReference>
<dbReference type="InterPro" id="IPR036097">
    <property type="entry name" value="HisK_dim/P_sf"/>
</dbReference>
<feature type="domain" description="PAS" evidence="9">
    <location>
        <begin position="232"/>
        <end position="281"/>
    </location>
</feature>
<dbReference type="PROSITE" id="PS50113">
    <property type="entry name" value="PAC"/>
    <property type="match status" value="2"/>
</dbReference>
<feature type="transmembrane region" description="Helical" evidence="7">
    <location>
        <begin position="63"/>
        <end position="83"/>
    </location>
</feature>
<dbReference type="EC" id="2.7.13.3" evidence="2"/>
<evidence type="ECO:0000256" key="7">
    <source>
        <dbReference type="SAM" id="Phobius"/>
    </source>
</evidence>
<dbReference type="InterPro" id="IPR000014">
    <property type="entry name" value="PAS"/>
</dbReference>
<feature type="transmembrane region" description="Helical" evidence="7">
    <location>
        <begin position="39"/>
        <end position="57"/>
    </location>
</feature>
<dbReference type="InterPro" id="IPR005467">
    <property type="entry name" value="His_kinase_dom"/>
</dbReference>
<evidence type="ECO:0000259" key="9">
    <source>
        <dbReference type="PROSITE" id="PS50112"/>
    </source>
</evidence>
<keyword evidence="7" id="KW-1133">Transmembrane helix</keyword>
<sequence length="1190" mass="134665">MPSLSLHTVVSMSIAASALVMLVLFYLQRLQVNQHATRYWTAAYACLSLRLVCTLAGEFGYAWLAMLVDFFIVGFALCLWLGVRAFNKQAPQSLRNLWLLSVIAAWIIFAHLSRVSFFWRVLPPHFLAGGLLLLAAVSFWRAHRSSGNSGYVILACLIGLRGLHLFDYPFIRNIEQLAIFGFSLGASLDFSAGIMLLVAAALDQRQQMTQAIAQLNEEMGTRKKAEESLHEREELFEKVFQLVPDVLVICREKDGRYVEVNRHWEPLTGYSPQETLERNSLELNMWVDLAQRDAMAATLESLGEFWGLDATLRHKDGHHYYVKVSGVKVKVGEEFFVSYTVQDISAALEAEAYRNRVELQLREREKRFVKMFDLVPEIISITSVPDGVLVDVNHNWEMILGYTRAESIGKRAATDLGLWPHPEHREHLMQRLESESFVRGFHTEFRKKNGELAQVEAFCTLFESDGQRFMLAVVRDTTRQTENERARRRAEKNLHDSERQLRAVLNAMGEGVIVCNRYGQVVLSNSAAAEIHQVTEQQLSSMRDARSLDFLQEDGSPLLEQNLPMWKTFQSGQSQRNVTLGLRQVDGAIRWLYVSTDPIFSDEASEAVEQVVIAMVDITRQKDAEARLREREAVLATVFQLVPDTLTITRISDGRYIDVNRNWEPLSGYTREEAIGRTSGDLNLWADTGQRRELVQRILDDGEVRGLRIEFRHKNGHVFHCRVSGSKFDAGDQTYLLLSSQNIDQELLTEQARINAETLLRANEHKYSTIFQLSPIAMGLVNVLTSEVVEVNDVWLDQFGYRKEDVIGRTALELRFWDRPEERVAMIKQLQLHDRVDKFEIRHRHKDGHVLICLMSARLFDIEKGRMFIFSLLDVTRQYEIEREIREMTAQLEARVKLRTLKLEQANLELGEAMESLKHAQDELIRSEKMAALGSLVAGVAHELNTPIGNSVTVASTLEDKTRELLREVAGGTLRRSSLDQYLQSATAGTALLMRTLNVARELISSFKQVAVDQSSSQRRKFDLQKALEEVIATLTPMYKKSPFVLETDLAAGIGMDSFPGPLGQIITNFMTNALTHAFDGRTHGEMRLSSRLLDDAHAEIIFADNGVGIREADQKRVFDPFFTTKLGQGGSGLGMNIVYNLVTGVLGGEIRLESRLGEGTRFTLRLPLAAPQMSAENSAWQEGSRPGQA</sequence>
<dbReference type="PANTHER" id="PTHR43304:SF1">
    <property type="entry name" value="PAC DOMAIN-CONTAINING PROTEIN"/>
    <property type="match status" value="1"/>
</dbReference>
<evidence type="ECO:0000256" key="3">
    <source>
        <dbReference type="ARBA" id="ARBA00022553"/>
    </source>
</evidence>
<dbReference type="InterPro" id="IPR001610">
    <property type="entry name" value="PAC"/>
</dbReference>
<dbReference type="SMART" id="SM00387">
    <property type="entry name" value="HATPase_c"/>
    <property type="match status" value="1"/>
</dbReference>
<feature type="domain" description="PAC" evidence="10">
    <location>
        <begin position="576"/>
        <end position="630"/>
    </location>
</feature>
<evidence type="ECO:0000259" key="8">
    <source>
        <dbReference type="PROSITE" id="PS50109"/>
    </source>
</evidence>
<evidence type="ECO:0000256" key="1">
    <source>
        <dbReference type="ARBA" id="ARBA00000085"/>
    </source>
</evidence>
<keyword evidence="5" id="KW-0418">Kinase</keyword>
<feature type="transmembrane region" description="Helical" evidence="7">
    <location>
        <begin position="177"/>
        <end position="202"/>
    </location>
</feature>
<dbReference type="SMART" id="SM00086">
    <property type="entry name" value="PAC"/>
    <property type="match status" value="5"/>
</dbReference>
<comment type="caution">
    <text evidence="11">The sequence shown here is derived from an EMBL/GenBank/DDBJ whole genome shotgun (WGS) entry which is preliminary data.</text>
</comment>
<dbReference type="SUPFAM" id="SSF55874">
    <property type="entry name" value="ATPase domain of HSP90 chaperone/DNA topoisomerase II/histidine kinase"/>
    <property type="match status" value="1"/>
</dbReference>
<keyword evidence="7" id="KW-0812">Transmembrane</keyword>
<feature type="transmembrane region" description="Helical" evidence="7">
    <location>
        <begin position="6"/>
        <end position="27"/>
    </location>
</feature>
<feature type="transmembrane region" description="Helical" evidence="7">
    <location>
        <begin position="95"/>
        <end position="112"/>
    </location>
</feature>
<dbReference type="InterPro" id="IPR003594">
    <property type="entry name" value="HATPase_dom"/>
</dbReference>
<dbReference type="InterPro" id="IPR013767">
    <property type="entry name" value="PAS_fold"/>
</dbReference>
<feature type="domain" description="PAC" evidence="10">
    <location>
        <begin position="837"/>
        <end position="887"/>
    </location>
</feature>
<evidence type="ECO:0000256" key="4">
    <source>
        <dbReference type="ARBA" id="ARBA00022679"/>
    </source>
</evidence>
<proteinExistence type="predicted"/>
<dbReference type="NCBIfam" id="TIGR00229">
    <property type="entry name" value="sensory_box"/>
    <property type="match status" value="5"/>
</dbReference>
<dbReference type="AlphaFoldDB" id="A0A916XMY6"/>
<dbReference type="InterPro" id="IPR035965">
    <property type="entry name" value="PAS-like_dom_sf"/>
</dbReference>
<dbReference type="CDD" id="cd00130">
    <property type="entry name" value="PAS"/>
    <property type="match status" value="4"/>
</dbReference>
<dbReference type="Proteomes" id="UP000637423">
    <property type="component" value="Unassembled WGS sequence"/>
</dbReference>
<dbReference type="PRINTS" id="PR00344">
    <property type="entry name" value="BCTRLSENSOR"/>
</dbReference>
<dbReference type="Pfam" id="PF00989">
    <property type="entry name" value="PAS"/>
    <property type="match status" value="1"/>
</dbReference>
<dbReference type="InterPro" id="IPR052162">
    <property type="entry name" value="Sensor_kinase/Photoreceptor"/>
</dbReference>
<protein>
    <recommendedName>
        <fullName evidence="2">histidine kinase</fullName>
        <ecNumber evidence="2">2.7.13.3</ecNumber>
    </recommendedName>
</protein>
<keyword evidence="3" id="KW-0597">Phosphoprotein</keyword>
<feature type="transmembrane region" description="Helical" evidence="7">
    <location>
        <begin position="118"/>
        <end position="139"/>
    </location>
</feature>
<accession>A0A916XMY6</accession>
<reference evidence="11" key="1">
    <citation type="journal article" date="2014" name="Int. J. Syst. Evol. Microbiol.">
        <title>Complete genome sequence of Corynebacterium casei LMG S-19264T (=DSM 44701T), isolated from a smear-ripened cheese.</title>
        <authorList>
            <consortium name="US DOE Joint Genome Institute (JGI-PGF)"/>
            <person name="Walter F."/>
            <person name="Albersmeier A."/>
            <person name="Kalinowski J."/>
            <person name="Ruckert C."/>
        </authorList>
    </citation>
    <scope>NUCLEOTIDE SEQUENCE</scope>
    <source>
        <strain evidence="11">CGMCC 1.10998</strain>
    </source>
</reference>
<feature type="domain" description="PAS" evidence="9">
    <location>
        <begin position="364"/>
        <end position="433"/>
    </location>
</feature>
<keyword evidence="4" id="KW-0808">Transferase</keyword>
<evidence type="ECO:0000259" key="10">
    <source>
        <dbReference type="PROSITE" id="PS50113"/>
    </source>
</evidence>
<dbReference type="Gene3D" id="1.10.287.130">
    <property type="match status" value="1"/>
</dbReference>
<feature type="domain" description="PAS" evidence="9">
    <location>
        <begin position="631"/>
        <end position="702"/>
    </location>
</feature>
<organism evidence="11 12">
    <name type="scientific">Undibacterium terreum</name>
    <dbReference type="NCBI Taxonomy" id="1224302"/>
    <lineage>
        <taxon>Bacteria</taxon>
        <taxon>Pseudomonadati</taxon>
        <taxon>Pseudomonadota</taxon>
        <taxon>Betaproteobacteria</taxon>
        <taxon>Burkholderiales</taxon>
        <taxon>Oxalobacteraceae</taxon>
        <taxon>Undibacterium</taxon>
    </lineage>
</organism>
<dbReference type="GO" id="GO:0000155">
    <property type="term" value="F:phosphorelay sensor kinase activity"/>
    <property type="evidence" value="ECO:0007669"/>
    <property type="project" value="InterPro"/>
</dbReference>
<dbReference type="InterPro" id="IPR004358">
    <property type="entry name" value="Sig_transdc_His_kin-like_C"/>
</dbReference>
<dbReference type="PANTHER" id="PTHR43304">
    <property type="entry name" value="PHYTOCHROME-LIKE PROTEIN CPH1"/>
    <property type="match status" value="1"/>
</dbReference>
<keyword evidence="7" id="KW-0472">Membrane</keyword>
<gene>
    <name evidence="11" type="ORF">GCM10011396_36370</name>
</gene>
<dbReference type="PROSITE" id="PS50112">
    <property type="entry name" value="PAS"/>
    <property type="match status" value="3"/>
</dbReference>
<dbReference type="Pfam" id="PF13426">
    <property type="entry name" value="PAS_9"/>
    <property type="match status" value="4"/>
</dbReference>
<dbReference type="GO" id="GO:0006355">
    <property type="term" value="P:regulation of DNA-templated transcription"/>
    <property type="evidence" value="ECO:0007669"/>
    <property type="project" value="InterPro"/>
</dbReference>
<dbReference type="PROSITE" id="PS50109">
    <property type="entry name" value="HIS_KIN"/>
    <property type="match status" value="1"/>
</dbReference>
<keyword evidence="12" id="KW-1185">Reference proteome</keyword>
<comment type="catalytic activity">
    <reaction evidence="1">
        <text>ATP + protein L-histidine = ADP + protein N-phospho-L-histidine.</text>
        <dbReference type="EC" id="2.7.13.3"/>
    </reaction>
</comment>
<evidence type="ECO:0000256" key="6">
    <source>
        <dbReference type="SAM" id="Coils"/>
    </source>
</evidence>
<evidence type="ECO:0000256" key="2">
    <source>
        <dbReference type="ARBA" id="ARBA00012438"/>
    </source>
</evidence>
<dbReference type="InterPro" id="IPR036890">
    <property type="entry name" value="HATPase_C_sf"/>
</dbReference>
<evidence type="ECO:0000256" key="5">
    <source>
        <dbReference type="ARBA" id="ARBA00022777"/>
    </source>
</evidence>
<dbReference type="EMBL" id="BMED01000003">
    <property type="protein sequence ID" value="GGC85793.1"/>
    <property type="molecule type" value="Genomic_DNA"/>
</dbReference>
<dbReference type="SUPFAM" id="SSF55785">
    <property type="entry name" value="PYP-like sensor domain (PAS domain)"/>
    <property type="match status" value="5"/>
</dbReference>
<name>A0A916XMY6_9BURK</name>
<evidence type="ECO:0000313" key="12">
    <source>
        <dbReference type="Proteomes" id="UP000637423"/>
    </source>
</evidence>